<evidence type="ECO:0000256" key="5">
    <source>
        <dbReference type="ARBA" id="ARBA00015043"/>
    </source>
</evidence>
<evidence type="ECO:0000256" key="2">
    <source>
        <dbReference type="ARBA" id="ARBA00004496"/>
    </source>
</evidence>
<reference evidence="14" key="2">
    <citation type="journal article" date="2023" name="IMA Fungus">
        <title>Comparative genomic study of the Penicillium genus elucidates a diverse pangenome and 15 lateral gene transfer events.</title>
        <authorList>
            <person name="Petersen C."/>
            <person name="Sorensen T."/>
            <person name="Nielsen M.R."/>
            <person name="Sondergaard T.E."/>
            <person name="Sorensen J.L."/>
            <person name="Fitzpatrick D.A."/>
            <person name="Frisvad J.C."/>
            <person name="Nielsen K.L."/>
        </authorList>
    </citation>
    <scope>NUCLEOTIDE SEQUENCE</scope>
    <source>
        <strain evidence="14">IBT 22155</strain>
    </source>
</reference>
<proteinExistence type="inferred from homology"/>
<keyword evidence="6" id="KW-0963">Cytoplasm</keyword>
<dbReference type="OrthoDB" id="424551at2759"/>
<sequence length="290" mass="32205">MSSVKEGRITKSKSKRARSATRRVSNKSSVAVVEQTNALSIEDFIAQYVTPLTQGDPLKNDGINQSIQVQDQPQLSQDDTAGLPMEIYSAATIRASDLEACLDLVEQTSSEDYAAAASGGWSRTKKRKEMKLPDMKYLILRDLPNLRSNSSGTDAAAEKQSEVTDGKAVENRDELVQTGNSGSPNVLGFLSFMVTYEDGKEVVYCYEIHLSPTARGRGVGRVLMERMEGIGRAVGLEKAMLTVFKSNEVARRFYERLGYEVDEFSPRPRKLRNGTIKEYGYLILSKRLKL</sequence>
<feature type="domain" description="N-acetyltransferase" evidence="13">
    <location>
        <begin position="130"/>
        <end position="289"/>
    </location>
</feature>
<evidence type="ECO:0000256" key="1">
    <source>
        <dbReference type="ARBA" id="ARBA00004123"/>
    </source>
</evidence>
<feature type="region of interest" description="Disordered" evidence="12">
    <location>
        <begin position="149"/>
        <end position="169"/>
    </location>
</feature>
<protein>
    <recommendedName>
        <fullName evidence="5">N-alpha-acetyltransferase 40</fullName>
        <ecNumber evidence="4">2.3.1.257</ecNumber>
    </recommendedName>
</protein>
<organism evidence="14 15">
    <name type="scientific">Penicillium bovifimosum</name>
    <dbReference type="NCBI Taxonomy" id="126998"/>
    <lineage>
        <taxon>Eukaryota</taxon>
        <taxon>Fungi</taxon>
        <taxon>Dikarya</taxon>
        <taxon>Ascomycota</taxon>
        <taxon>Pezizomycotina</taxon>
        <taxon>Eurotiomycetes</taxon>
        <taxon>Eurotiomycetidae</taxon>
        <taxon>Eurotiales</taxon>
        <taxon>Aspergillaceae</taxon>
        <taxon>Penicillium</taxon>
    </lineage>
</organism>
<dbReference type="GeneID" id="81401557"/>
<dbReference type="SUPFAM" id="SSF55729">
    <property type="entry name" value="Acyl-CoA N-acyltransferases (Nat)"/>
    <property type="match status" value="1"/>
</dbReference>
<keyword evidence="8" id="KW-0539">Nucleus</keyword>
<comment type="similarity">
    <text evidence="3">Belongs to the acetyltransferase family. NAA40 subfamily.</text>
</comment>
<evidence type="ECO:0000256" key="4">
    <source>
        <dbReference type="ARBA" id="ARBA00012950"/>
    </source>
</evidence>
<evidence type="ECO:0000313" key="15">
    <source>
        <dbReference type="Proteomes" id="UP001149079"/>
    </source>
</evidence>
<evidence type="ECO:0000256" key="7">
    <source>
        <dbReference type="ARBA" id="ARBA00022679"/>
    </source>
</evidence>
<dbReference type="EC" id="2.3.1.257" evidence="4"/>
<feature type="region of interest" description="Disordered" evidence="12">
    <location>
        <begin position="1"/>
        <end position="28"/>
    </location>
</feature>
<comment type="catalytic activity">
    <reaction evidence="10">
        <text>N-terminal L-seryl-[histone H2A] + acetyl-CoA = N-terminal N(alpha)-acetyl-L-seryl-[histone H2A] + CoA + H(+)</text>
        <dbReference type="Rhea" id="RHEA:50600"/>
        <dbReference type="Rhea" id="RHEA-COMP:12742"/>
        <dbReference type="Rhea" id="RHEA-COMP:12744"/>
        <dbReference type="ChEBI" id="CHEBI:15378"/>
        <dbReference type="ChEBI" id="CHEBI:57287"/>
        <dbReference type="ChEBI" id="CHEBI:57288"/>
        <dbReference type="ChEBI" id="CHEBI:64738"/>
        <dbReference type="ChEBI" id="CHEBI:83690"/>
        <dbReference type="EC" id="2.3.1.257"/>
    </reaction>
</comment>
<dbReference type="GO" id="GO:0005634">
    <property type="term" value="C:nucleus"/>
    <property type="evidence" value="ECO:0007669"/>
    <property type="project" value="UniProtKB-SubCell"/>
</dbReference>
<evidence type="ECO:0000256" key="11">
    <source>
        <dbReference type="ARBA" id="ARBA00049524"/>
    </source>
</evidence>
<evidence type="ECO:0000256" key="9">
    <source>
        <dbReference type="ARBA" id="ARBA00023315"/>
    </source>
</evidence>
<evidence type="ECO:0000259" key="13">
    <source>
        <dbReference type="PROSITE" id="PS51186"/>
    </source>
</evidence>
<accession>A0A9W9HA27</accession>
<feature type="compositionally biased region" description="Basic and acidic residues" evidence="12">
    <location>
        <begin position="156"/>
        <end position="169"/>
    </location>
</feature>
<keyword evidence="9" id="KW-0012">Acyltransferase</keyword>
<dbReference type="InterPro" id="IPR000182">
    <property type="entry name" value="GNAT_dom"/>
</dbReference>
<evidence type="ECO:0000256" key="10">
    <source>
        <dbReference type="ARBA" id="ARBA00047821"/>
    </source>
</evidence>
<comment type="subcellular location">
    <subcellularLocation>
        <location evidence="2">Cytoplasm</location>
    </subcellularLocation>
    <subcellularLocation>
        <location evidence="1">Nucleus</location>
    </subcellularLocation>
</comment>
<dbReference type="GO" id="GO:0005737">
    <property type="term" value="C:cytoplasm"/>
    <property type="evidence" value="ECO:0007669"/>
    <property type="project" value="UniProtKB-SubCell"/>
</dbReference>
<comment type="catalytic activity">
    <reaction evidence="11">
        <text>N-terminal L-seryl-[histone H4] + acetyl-CoA = N-terminal N(alpha)-acetyl-L-seryl-[histone H4] + CoA + H(+)</text>
        <dbReference type="Rhea" id="RHEA:50596"/>
        <dbReference type="Rhea" id="RHEA-COMP:12740"/>
        <dbReference type="Rhea" id="RHEA-COMP:12743"/>
        <dbReference type="ChEBI" id="CHEBI:15378"/>
        <dbReference type="ChEBI" id="CHEBI:57287"/>
        <dbReference type="ChEBI" id="CHEBI:57288"/>
        <dbReference type="ChEBI" id="CHEBI:64738"/>
        <dbReference type="ChEBI" id="CHEBI:83690"/>
        <dbReference type="EC" id="2.3.1.257"/>
    </reaction>
</comment>
<dbReference type="EMBL" id="JAPQKL010000002">
    <property type="protein sequence ID" value="KAJ5142856.1"/>
    <property type="molecule type" value="Genomic_DNA"/>
</dbReference>
<dbReference type="PANTHER" id="PTHR20531:SF1">
    <property type="entry name" value="N-ALPHA-ACETYLTRANSFERASE 40"/>
    <property type="match status" value="1"/>
</dbReference>
<dbReference type="Gene3D" id="3.40.630.30">
    <property type="match status" value="1"/>
</dbReference>
<evidence type="ECO:0000256" key="8">
    <source>
        <dbReference type="ARBA" id="ARBA00023242"/>
    </source>
</evidence>
<evidence type="ECO:0000256" key="3">
    <source>
        <dbReference type="ARBA" id="ARBA00008870"/>
    </source>
</evidence>
<dbReference type="Proteomes" id="UP001149079">
    <property type="component" value="Unassembled WGS sequence"/>
</dbReference>
<dbReference type="InterPro" id="IPR039949">
    <property type="entry name" value="NAA40"/>
</dbReference>
<evidence type="ECO:0000256" key="12">
    <source>
        <dbReference type="SAM" id="MobiDB-lite"/>
    </source>
</evidence>
<dbReference type="CDD" id="cd04301">
    <property type="entry name" value="NAT_SF"/>
    <property type="match status" value="1"/>
</dbReference>
<comment type="caution">
    <text evidence="14">The sequence shown here is derived from an EMBL/GenBank/DDBJ whole genome shotgun (WGS) entry which is preliminary data.</text>
</comment>
<dbReference type="GO" id="GO:0010485">
    <property type="term" value="F:histone H4 acetyltransferase activity"/>
    <property type="evidence" value="ECO:0007669"/>
    <property type="project" value="InterPro"/>
</dbReference>
<keyword evidence="15" id="KW-1185">Reference proteome</keyword>
<dbReference type="GO" id="GO:0043998">
    <property type="term" value="F:histone H2A acetyltransferase activity"/>
    <property type="evidence" value="ECO:0007669"/>
    <property type="project" value="InterPro"/>
</dbReference>
<dbReference type="PROSITE" id="PS51186">
    <property type="entry name" value="GNAT"/>
    <property type="match status" value="1"/>
</dbReference>
<reference evidence="14" key="1">
    <citation type="submission" date="2022-11" db="EMBL/GenBank/DDBJ databases">
        <authorList>
            <person name="Petersen C."/>
        </authorList>
    </citation>
    <scope>NUCLEOTIDE SEQUENCE</scope>
    <source>
        <strain evidence="14">IBT 22155</strain>
    </source>
</reference>
<gene>
    <name evidence="14" type="ORF">N7515_001643</name>
</gene>
<dbReference type="RefSeq" id="XP_056524500.1">
    <property type="nucleotide sequence ID" value="XM_056662387.1"/>
</dbReference>
<dbReference type="GO" id="GO:1990189">
    <property type="term" value="F:protein N-terminal-serine acetyltransferase activity"/>
    <property type="evidence" value="ECO:0007669"/>
    <property type="project" value="UniProtKB-EC"/>
</dbReference>
<evidence type="ECO:0000256" key="6">
    <source>
        <dbReference type="ARBA" id="ARBA00022490"/>
    </source>
</evidence>
<dbReference type="InterPro" id="IPR016181">
    <property type="entry name" value="Acyl_CoA_acyltransferase"/>
</dbReference>
<feature type="compositionally biased region" description="Basic residues" evidence="12">
    <location>
        <begin position="10"/>
        <end position="25"/>
    </location>
</feature>
<keyword evidence="7" id="KW-0808">Transferase</keyword>
<dbReference type="PANTHER" id="PTHR20531">
    <property type="entry name" value="N-ALPHA-ACETYLTRANSFERASE 40"/>
    <property type="match status" value="1"/>
</dbReference>
<evidence type="ECO:0000313" key="14">
    <source>
        <dbReference type="EMBL" id="KAJ5142856.1"/>
    </source>
</evidence>
<dbReference type="AlphaFoldDB" id="A0A9W9HA27"/>
<dbReference type="Pfam" id="PF00583">
    <property type="entry name" value="Acetyltransf_1"/>
    <property type="match status" value="1"/>
</dbReference>
<name>A0A9W9HA27_9EURO</name>